<gene>
    <name evidence="2" type="ORF">DW924_12500</name>
</gene>
<dbReference type="EMBL" id="QSFS01000015">
    <property type="protein sequence ID" value="RHA67249.1"/>
    <property type="molecule type" value="Genomic_DNA"/>
</dbReference>
<dbReference type="Gene3D" id="3.40.1350.10">
    <property type="match status" value="1"/>
</dbReference>
<dbReference type="Proteomes" id="UP000285642">
    <property type="component" value="Unassembled WGS sequence"/>
</dbReference>
<dbReference type="Pfam" id="PF04471">
    <property type="entry name" value="Mrr_cat"/>
    <property type="match status" value="1"/>
</dbReference>
<dbReference type="SUPFAM" id="SSF52980">
    <property type="entry name" value="Restriction endonuclease-like"/>
    <property type="match status" value="1"/>
</dbReference>
<dbReference type="GO" id="GO:0009307">
    <property type="term" value="P:DNA restriction-modification system"/>
    <property type="evidence" value="ECO:0007669"/>
    <property type="project" value="InterPro"/>
</dbReference>
<dbReference type="GO" id="GO:0004519">
    <property type="term" value="F:endonuclease activity"/>
    <property type="evidence" value="ECO:0007669"/>
    <property type="project" value="UniProtKB-KW"/>
</dbReference>
<proteinExistence type="predicted"/>
<keyword evidence="2" id="KW-0540">Nuclease</keyword>
<dbReference type="GO" id="GO:0003677">
    <property type="term" value="F:DNA binding"/>
    <property type="evidence" value="ECO:0007669"/>
    <property type="project" value="InterPro"/>
</dbReference>
<reference evidence="2 3" key="1">
    <citation type="submission" date="2018-08" db="EMBL/GenBank/DDBJ databases">
        <title>A genome reference for cultivated species of the human gut microbiota.</title>
        <authorList>
            <person name="Zou Y."/>
            <person name="Xue W."/>
            <person name="Luo G."/>
        </authorList>
    </citation>
    <scope>NUCLEOTIDE SEQUENCE [LARGE SCALE GENOMIC DNA]</scope>
    <source>
        <strain evidence="2 3">AM42-8</strain>
    </source>
</reference>
<evidence type="ECO:0000259" key="1">
    <source>
        <dbReference type="Pfam" id="PF04471"/>
    </source>
</evidence>
<comment type="caution">
    <text evidence="2">The sequence shown here is derived from an EMBL/GenBank/DDBJ whole genome shotgun (WGS) entry which is preliminary data.</text>
</comment>
<dbReference type="AlphaFoldDB" id="A0A413SIS4"/>
<keyword evidence="2" id="KW-0255">Endonuclease</keyword>
<accession>A0A413SIS4</accession>
<dbReference type="InterPro" id="IPR007560">
    <property type="entry name" value="Restrct_endonuc_IV_Mrr"/>
</dbReference>
<name>A0A413SIS4_9FIRM</name>
<sequence length="461" mass="54466">MLDFKELGVSGDDFEILVRELLYNKGLEVYWSGKGADGGKDLLCIEKPLSNFKSVEKRWVVQCKHNANKGRAVSPGDLEDIVGVCDEHNAQGYILACSTYPSSALVKRFEHIQNNKKITTVFWDSRSIERELLKPDNWNLANMFFPKSMSNSEWRISTIDPDFWHANFMGNIFYMSARLGTNYNYFFKDMEQVICKVKNEKLPKDWILRLRAAHFDEKNTNYRLYLDCLIPIQDNEQEYDLRNTVTQFEQEEIMEGVAYEFDILTYRYNSGSDHFDMDHKDYYLPFLEVFKYGSSREGDRNFIYANPIRERDISEEIVNAEFGRLCKRWELFPFIHILKCTNAKIEFIDQFSEHFAWNSIISNADYDIDNFFVAQIRFECTDFDKLKKILNVMPQSVEKYFELSKNYIVLPNEGFEEEENSIYTIKFSVHPASIGSKIQFRKMMNQYLREIYKALENVQID</sequence>
<dbReference type="InterPro" id="IPR011856">
    <property type="entry name" value="tRNA_endonuc-like_dom_sf"/>
</dbReference>
<evidence type="ECO:0000313" key="3">
    <source>
        <dbReference type="Proteomes" id="UP000285642"/>
    </source>
</evidence>
<protein>
    <submittedName>
        <fullName evidence="2">Restriction endonuclease</fullName>
    </submittedName>
</protein>
<dbReference type="InterPro" id="IPR011335">
    <property type="entry name" value="Restrct_endonuc-II-like"/>
</dbReference>
<dbReference type="RefSeq" id="WP_118364893.1">
    <property type="nucleotide sequence ID" value="NZ_QSFS01000015.1"/>
</dbReference>
<evidence type="ECO:0000313" key="2">
    <source>
        <dbReference type="EMBL" id="RHA67249.1"/>
    </source>
</evidence>
<feature type="domain" description="Restriction endonuclease type IV Mrr" evidence="1">
    <location>
        <begin position="9"/>
        <end position="99"/>
    </location>
</feature>
<keyword evidence="2" id="KW-0378">Hydrolase</keyword>
<organism evidence="2 3">
    <name type="scientific">Dorea formicigenerans</name>
    <dbReference type="NCBI Taxonomy" id="39486"/>
    <lineage>
        <taxon>Bacteria</taxon>
        <taxon>Bacillati</taxon>
        <taxon>Bacillota</taxon>
        <taxon>Clostridia</taxon>
        <taxon>Lachnospirales</taxon>
        <taxon>Lachnospiraceae</taxon>
        <taxon>Dorea</taxon>
    </lineage>
</organism>